<name>A0ABV2T9Q3_9BACT</name>
<sequence length="58" mass="6157">MITAQWTYATPGIVTVSALVSCLNVAAEDPPNVPLKLADATLPAFFNKKESIPIDAKN</sequence>
<dbReference type="EMBL" id="JBEXAC010000002">
    <property type="protein sequence ID" value="MET6999768.1"/>
    <property type="molecule type" value="Genomic_DNA"/>
</dbReference>
<gene>
    <name evidence="1" type="ORF">ABR189_20430</name>
</gene>
<protein>
    <submittedName>
        <fullName evidence="1">Uncharacterized protein</fullName>
    </submittedName>
</protein>
<organism evidence="1 2">
    <name type="scientific">Chitinophaga defluvii</name>
    <dbReference type="NCBI Taxonomy" id="3163343"/>
    <lineage>
        <taxon>Bacteria</taxon>
        <taxon>Pseudomonadati</taxon>
        <taxon>Bacteroidota</taxon>
        <taxon>Chitinophagia</taxon>
        <taxon>Chitinophagales</taxon>
        <taxon>Chitinophagaceae</taxon>
        <taxon>Chitinophaga</taxon>
    </lineage>
</organism>
<accession>A0ABV2T9Q3</accession>
<evidence type="ECO:0000313" key="2">
    <source>
        <dbReference type="Proteomes" id="UP001549749"/>
    </source>
</evidence>
<dbReference type="RefSeq" id="WP_354662330.1">
    <property type="nucleotide sequence ID" value="NZ_JBEXAC010000002.1"/>
</dbReference>
<comment type="caution">
    <text evidence="1">The sequence shown here is derived from an EMBL/GenBank/DDBJ whole genome shotgun (WGS) entry which is preliminary data.</text>
</comment>
<evidence type="ECO:0000313" key="1">
    <source>
        <dbReference type="EMBL" id="MET6999768.1"/>
    </source>
</evidence>
<reference evidence="1 2" key="1">
    <citation type="submission" date="2024-06" db="EMBL/GenBank/DDBJ databases">
        <title>Chitinophaga defluvii sp. nov., isolated from municipal sewage.</title>
        <authorList>
            <person name="Zhang L."/>
        </authorList>
    </citation>
    <scope>NUCLEOTIDE SEQUENCE [LARGE SCALE GENOMIC DNA]</scope>
    <source>
        <strain evidence="1 2">H8</strain>
    </source>
</reference>
<dbReference type="Proteomes" id="UP001549749">
    <property type="component" value="Unassembled WGS sequence"/>
</dbReference>
<proteinExistence type="predicted"/>
<keyword evidence="2" id="KW-1185">Reference proteome</keyword>